<feature type="transmembrane region" description="Helical" evidence="1">
    <location>
        <begin position="106"/>
        <end position="134"/>
    </location>
</feature>
<evidence type="ECO:0008006" key="5">
    <source>
        <dbReference type="Google" id="ProtNLM"/>
    </source>
</evidence>
<dbReference type="STRING" id="944018.H8ZDL8"/>
<reference evidence="2" key="1">
    <citation type="submission" date="2011-03" db="EMBL/GenBank/DDBJ databases">
        <title>The Genome Sequence of Nematocida sp1 strain ERTm2.</title>
        <authorList>
            <consortium name="The Broad Institute Genome Sequencing Platform"/>
            <consortium name="The Broad Institute Genome Sequencing Center for Infectious Disease"/>
            <person name="Cuomo C."/>
            <person name="Troemel E."/>
            <person name="Young S.K."/>
            <person name="Zeng Q."/>
            <person name="Gargeya S."/>
            <person name="Fitzgerald M."/>
            <person name="Haas B."/>
            <person name="Abouelleil A."/>
            <person name="Alvarado L."/>
            <person name="Arachchi H.M."/>
            <person name="Berlin A."/>
            <person name="Brown A."/>
            <person name="Chapman S.B."/>
            <person name="Chen Z."/>
            <person name="Dunbar C."/>
            <person name="Freedman E."/>
            <person name="Gearin G."/>
            <person name="Gellesch M."/>
            <person name="Goldberg J."/>
            <person name="Griggs A."/>
            <person name="Gujja S."/>
            <person name="Heilman E.R."/>
            <person name="Heiman D."/>
            <person name="Howarth C."/>
            <person name="Larson L."/>
            <person name="Lui A."/>
            <person name="MacDonald P.J.P."/>
            <person name="Mehta T."/>
            <person name="Montmayeur A."/>
            <person name="Murphy C."/>
            <person name="Neiman D."/>
            <person name="Pearson M."/>
            <person name="Priest M."/>
            <person name="Roberts A."/>
            <person name="Saif S."/>
            <person name="Shea T."/>
            <person name="Shenoy N."/>
            <person name="Sisk P."/>
            <person name="Stolte C."/>
            <person name="Sykes S."/>
            <person name="White J."/>
            <person name="Yandava C."/>
            <person name="Wortman J."/>
            <person name="Nusbaum C."/>
            <person name="Birren B."/>
        </authorList>
    </citation>
    <scope>NUCLEOTIDE SEQUENCE</scope>
    <source>
        <strain evidence="2">ERTm2</strain>
    </source>
</reference>
<dbReference type="Proteomes" id="UP000054524">
    <property type="component" value="Unassembled WGS sequence"/>
</dbReference>
<feature type="transmembrane region" description="Helical" evidence="1">
    <location>
        <begin position="204"/>
        <end position="226"/>
    </location>
</feature>
<organism evidence="2">
    <name type="scientific">Nematocida ausubeli (strain ATCC PRA-371 / ERTm2)</name>
    <name type="common">Nematode killer fungus</name>
    <dbReference type="NCBI Taxonomy" id="1913371"/>
    <lineage>
        <taxon>Eukaryota</taxon>
        <taxon>Fungi</taxon>
        <taxon>Fungi incertae sedis</taxon>
        <taxon>Microsporidia</taxon>
        <taxon>Nematocida</taxon>
    </lineage>
</organism>
<evidence type="ECO:0000313" key="3">
    <source>
        <dbReference type="EMBL" id="KFG27129.1"/>
    </source>
</evidence>
<dbReference type="EMBL" id="JH604636">
    <property type="protein sequence ID" value="EHY65243.1"/>
    <property type="molecule type" value="Genomic_DNA"/>
</dbReference>
<keyword evidence="4" id="KW-1185">Reference proteome</keyword>
<gene>
    <name evidence="2" type="ORF">NERG_01689</name>
    <name evidence="3" type="ORF">NESG_00204</name>
</gene>
<reference evidence="3" key="2">
    <citation type="submission" date="2012-10" db="EMBL/GenBank/DDBJ databases">
        <authorList>
            <consortium name="The Broad Institute Genome Sequencing Platform"/>
            <consortium name="The Broad Institute Genome Sequencing Center for Infectious Disease"/>
            <person name="Cuomo C."/>
            <person name="Troemel E."/>
            <person name="Walker B."/>
            <person name="Young S.K."/>
            <person name="Zeng Q."/>
            <person name="Gargeya S."/>
            <person name="Fitzgerald M."/>
            <person name="Haas B."/>
            <person name="Abouelleil A."/>
            <person name="Alvarado L."/>
            <person name="Arachchi H.M."/>
            <person name="Berlin A.M."/>
            <person name="Chapman S.B."/>
            <person name="Goldberg J."/>
            <person name="Griggs A."/>
            <person name="Gujja S."/>
            <person name="Hansen M."/>
            <person name="Howarth C."/>
            <person name="Imamovic A."/>
            <person name="Larimer J."/>
            <person name="McCowan C."/>
            <person name="Murphy C."/>
            <person name="Neiman D."/>
            <person name="Pearson M."/>
            <person name="Priest M."/>
            <person name="Roberts A."/>
            <person name="Saif S."/>
            <person name="Shea T."/>
            <person name="Sisk P."/>
            <person name="Sykes S."/>
            <person name="Wortman J."/>
            <person name="Nusbaum C."/>
            <person name="Birren B."/>
        </authorList>
    </citation>
    <scope>NUCLEOTIDE SEQUENCE</scope>
    <source>
        <strain evidence="3">ERTm6</strain>
    </source>
</reference>
<dbReference type="InterPro" id="IPR022057">
    <property type="entry name" value="Chs7"/>
</dbReference>
<accession>H8ZDL8</accession>
<dbReference type="OrthoDB" id="2189463at2759"/>
<evidence type="ECO:0000313" key="4">
    <source>
        <dbReference type="Proteomes" id="UP000054524"/>
    </source>
</evidence>
<dbReference type="AlphaFoldDB" id="H8ZDL8"/>
<feature type="transmembrane region" description="Helical" evidence="1">
    <location>
        <begin position="84"/>
        <end position="100"/>
    </location>
</feature>
<feature type="transmembrane region" description="Helical" evidence="1">
    <location>
        <begin position="238"/>
        <end position="257"/>
    </location>
</feature>
<proteinExistence type="predicted"/>
<keyword evidence="1" id="KW-1133">Transmembrane helix</keyword>
<dbReference type="EMBL" id="AKIJ01000001">
    <property type="protein sequence ID" value="KFG27129.1"/>
    <property type="molecule type" value="Genomic_DNA"/>
</dbReference>
<feature type="transmembrane region" description="Helical" evidence="1">
    <location>
        <begin position="39"/>
        <end position="63"/>
    </location>
</feature>
<protein>
    <recommendedName>
        <fullName evidence="5">Chitin synthase export chaperone</fullName>
    </recommendedName>
</protein>
<dbReference type="Proteomes" id="UP000005622">
    <property type="component" value="Unassembled WGS sequence"/>
</dbReference>
<sequence>MGSIIDMRHICSHVSLPACSILFRNTVHAQYPTRAVSVFGINLYSIYTIIAIILNIILTVILINRTKIKYSFPARKETLIFLKVYLGALLFDLVLCSGLVKSSWHAAYSAVISFQIACTMTCFISAMCTGLVWMLPNRVANSCSKIAAFLTMCSLAVGFFGSLISITSGLGVGLFFLLYLVPFFFGTLFIFTQLSKLKILNAEIWSYASLLLIIGLSAVIAITPMILGRVIVLLSDRYLDGIFLIHATAMCVVIKVYDLWALDNEQEIECVNTVKLVNK</sequence>
<name>H8ZDL8_NEMA1</name>
<feature type="transmembrane region" description="Helical" evidence="1">
    <location>
        <begin position="146"/>
        <end position="166"/>
    </location>
</feature>
<keyword evidence="1" id="KW-0812">Transmembrane</keyword>
<dbReference type="Pfam" id="PF12271">
    <property type="entry name" value="Chs7"/>
    <property type="match status" value="1"/>
</dbReference>
<reference evidence="3 4" key="3">
    <citation type="journal article" date="2014" name="Genome Announc.">
        <title>Genome Sequence of the Microsporidian Species Nematocida sp1 Strain ERTm6 (ATCC PRA-372).</title>
        <authorList>
            <person name="Bakowski M.A."/>
            <person name="Priest M."/>
            <person name="Young S."/>
            <person name="Cuomo C.A."/>
            <person name="Troemel E.R."/>
        </authorList>
    </citation>
    <scope>NUCLEOTIDE SEQUENCE [LARGE SCALE GENOMIC DNA]</scope>
    <source>
        <strain evidence="3 4">ERTm6</strain>
    </source>
</reference>
<feature type="transmembrane region" description="Helical" evidence="1">
    <location>
        <begin position="172"/>
        <end position="192"/>
    </location>
</feature>
<keyword evidence="1" id="KW-0472">Membrane</keyword>
<evidence type="ECO:0000313" key="2">
    <source>
        <dbReference type="EMBL" id="EHY65243.1"/>
    </source>
</evidence>
<dbReference type="HOGENOM" id="CLU_090086_0_0_1"/>
<accession>A0A086J4R1</accession>
<evidence type="ECO:0000256" key="1">
    <source>
        <dbReference type="SAM" id="Phobius"/>
    </source>
</evidence>